<keyword evidence="10" id="KW-1185">Reference proteome</keyword>
<feature type="compositionally biased region" description="Pro residues" evidence="6">
    <location>
        <begin position="34"/>
        <end position="51"/>
    </location>
</feature>
<evidence type="ECO:0000256" key="3">
    <source>
        <dbReference type="ARBA" id="ARBA00022692"/>
    </source>
</evidence>
<evidence type="ECO:0000256" key="4">
    <source>
        <dbReference type="ARBA" id="ARBA00022989"/>
    </source>
</evidence>
<protein>
    <submittedName>
        <fullName evidence="9">RDD family protein</fullName>
    </submittedName>
</protein>
<dbReference type="EMBL" id="JAGSOG010000055">
    <property type="protein sequence ID" value="MBR7834330.1"/>
    <property type="molecule type" value="Genomic_DNA"/>
</dbReference>
<evidence type="ECO:0000313" key="10">
    <source>
        <dbReference type="Proteomes" id="UP000675781"/>
    </source>
</evidence>
<comment type="subcellular location">
    <subcellularLocation>
        <location evidence="1">Cell membrane</location>
        <topology evidence="1">Multi-pass membrane protein</topology>
    </subcellularLocation>
</comment>
<keyword evidence="5 7" id="KW-0472">Membrane</keyword>
<dbReference type="PANTHER" id="PTHR36115:SF6">
    <property type="entry name" value="PROLINE-RICH ANTIGEN HOMOLOG"/>
    <property type="match status" value="1"/>
</dbReference>
<proteinExistence type="predicted"/>
<accession>A0A941IMM1</accession>
<evidence type="ECO:0000256" key="7">
    <source>
        <dbReference type="SAM" id="Phobius"/>
    </source>
</evidence>
<evidence type="ECO:0000256" key="5">
    <source>
        <dbReference type="ARBA" id="ARBA00023136"/>
    </source>
</evidence>
<reference evidence="9" key="1">
    <citation type="submission" date="2021-04" db="EMBL/GenBank/DDBJ databases">
        <title>Genome based classification of Actinospica acidithermotolerans sp. nov., an actinobacterium isolated from an Indonesian hot spring.</title>
        <authorList>
            <person name="Kusuma A.B."/>
            <person name="Putra K.E."/>
            <person name="Nafisah S."/>
            <person name="Loh J."/>
            <person name="Nouioui I."/>
            <person name="Goodfellow M."/>
        </authorList>
    </citation>
    <scope>NUCLEOTIDE SEQUENCE</scope>
    <source>
        <strain evidence="9">CSCA 57</strain>
    </source>
</reference>
<keyword evidence="3 7" id="KW-0812">Transmembrane</keyword>
<evidence type="ECO:0000256" key="1">
    <source>
        <dbReference type="ARBA" id="ARBA00004651"/>
    </source>
</evidence>
<feature type="compositionally biased region" description="Low complexity" evidence="6">
    <location>
        <begin position="13"/>
        <end position="22"/>
    </location>
</feature>
<feature type="transmembrane region" description="Helical" evidence="7">
    <location>
        <begin position="262"/>
        <end position="281"/>
    </location>
</feature>
<dbReference type="InterPro" id="IPR051791">
    <property type="entry name" value="Pra-immunoreactive"/>
</dbReference>
<organism evidence="9 10">
    <name type="scientific">Actinospica durhamensis</name>
    <dbReference type="NCBI Taxonomy" id="1508375"/>
    <lineage>
        <taxon>Bacteria</taxon>
        <taxon>Bacillati</taxon>
        <taxon>Actinomycetota</taxon>
        <taxon>Actinomycetes</taxon>
        <taxon>Catenulisporales</taxon>
        <taxon>Actinospicaceae</taxon>
        <taxon>Actinospica</taxon>
    </lineage>
</organism>
<dbReference type="Proteomes" id="UP000675781">
    <property type="component" value="Unassembled WGS sequence"/>
</dbReference>
<dbReference type="AlphaFoldDB" id="A0A941IMM1"/>
<feature type="transmembrane region" description="Helical" evidence="7">
    <location>
        <begin position="204"/>
        <end position="224"/>
    </location>
</feature>
<gene>
    <name evidence="9" type="ORF">KDL01_13725</name>
</gene>
<evidence type="ECO:0000313" key="9">
    <source>
        <dbReference type="EMBL" id="MBR7834330.1"/>
    </source>
</evidence>
<keyword evidence="2" id="KW-1003">Cell membrane</keyword>
<keyword evidence="4 7" id="KW-1133">Transmembrane helix</keyword>
<evidence type="ECO:0000256" key="6">
    <source>
        <dbReference type="SAM" id="MobiDB-lite"/>
    </source>
</evidence>
<dbReference type="Pfam" id="PF06271">
    <property type="entry name" value="RDD"/>
    <property type="match status" value="1"/>
</dbReference>
<feature type="compositionally biased region" description="Pro residues" evidence="6">
    <location>
        <begin position="1"/>
        <end position="12"/>
    </location>
</feature>
<name>A0A941IMM1_9ACTN</name>
<sequence>MTTPENPTPQQPEQPQQPENQNAPSSEQVNNAQPPQPPQYPQQPQYQPPQSPEEQAAQQEALRNLEQQPQRDESGNPTAYDAVPPPLSGYDEHGQQGQQGQQPPPGYGQQQQQQPDYANAQQPGYGQQQQQPGYGQQQPGYNYPPPPPEYGPLYGTQGERPAGMPPYATWGQRVGAWLIDNVVAAAGFYLADFSYYNWGHGLRVIGWIIAVLGVVWAFYNAWLAGTTGQSTGKRYAGIRLARYADGQVVGGPYGILRLCMNFVFWVVCIIPGVLNYLWPLWDKKSQTWSDKVASSVVVKTR</sequence>
<dbReference type="InterPro" id="IPR010432">
    <property type="entry name" value="RDD"/>
</dbReference>
<comment type="caution">
    <text evidence="9">The sequence shown here is derived from an EMBL/GenBank/DDBJ whole genome shotgun (WGS) entry which is preliminary data.</text>
</comment>
<feature type="compositionally biased region" description="Low complexity" evidence="6">
    <location>
        <begin position="52"/>
        <end position="61"/>
    </location>
</feature>
<dbReference type="RefSeq" id="WP_212528848.1">
    <property type="nucleotide sequence ID" value="NZ_JAGSOG010000055.1"/>
</dbReference>
<feature type="transmembrane region" description="Helical" evidence="7">
    <location>
        <begin position="174"/>
        <end position="198"/>
    </location>
</feature>
<feature type="domain" description="RDD" evidence="8">
    <location>
        <begin position="167"/>
        <end position="293"/>
    </location>
</feature>
<evidence type="ECO:0000259" key="8">
    <source>
        <dbReference type="Pfam" id="PF06271"/>
    </source>
</evidence>
<feature type="compositionally biased region" description="Low complexity" evidence="6">
    <location>
        <begin position="95"/>
        <end position="141"/>
    </location>
</feature>
<evidence type="ECO:0000256" key="2">
    <source>
        <dbReference type="ARBA" id="ARBA00022475"/>
    </source>
</evidence>
<feature type="region of interest" description="Disordered" evidence="6">
    <location>
        <begin position="1"/>
        <end position="158"/>
    </location>
</feature>
<dbReference type="GO" id="GO:0005886">
    <property type="term" value="C:plasma membrane"/>
    <property type="evidence" value="ECO:0007669"/>
    <property type="project" value="UniProtKB-SubCell"/>
</dbReference>
<dbReference type="PANTHER" id="PTHR36115">
    <property type="entry name" value="PROLINE-RICH ANTIGEN HOMOLOG-RELATED"/>
    <property type="match status" value="1"/>
</dbReference>